<gene>
    <name evidence="3" type="ORF">LTR62_002434</name>
</gene>
<feature type="compositionally biased region" description="Basic and acidic residues" evidence="2">
    <location>
        <begin position="41"/>
        <end position="50"/>
    </location>
</feature>
<feature type="region of interest" description="Disordered" evidence="2">
    <location>
        <begin position="509"/>
        <end position="529"/>
    </location>
</feature>
<dbReference type="Proteomes" id="UP001310890">
    <property type="component" value="Unassembled WGS sequence"/>
</dbReference>
<name>A0AAN7YHN9_9PEZI</name>
<reference evidence="3" key="1">
    <citation type="submission" date="2023-08" db="EMBL/GenBank/DDBJ databases">
        <title>Black Yeasts Isolated from many extreme environments.</title>
        <authorList>
            <person name="Coleine C."/>
            <person name="Stajich J.E."/>
            <person name="Selbmann L."/>
        </authorList>
    </citation>
    <scope>NUCLEOTIDE SEQUENCE</scope>
    <source>
        <strain evidence="3">CCFEE 5401</strain>
    </source>
</reference>
<dbReference type="GO" id="GO:0007623">
    <property type="term" value="P:circadian rhythm"/>
    <property type="evidence" value="ECO:0007669"/>
    <property type="project" value="InterPro"/>
</dbReference>
<evidence type="ECO:0000256" key="1">
    <source>
        <dbReference type="SAM" id="Coils"/>
    </source>
</evidence>
<feature type="compositionally biased region" description="Basic and acidic residues" evidence="2">
    <location>
        <begin position="417"/>
        <end position="426"/>
    </location>
</feature>
<feature type="compositionally biased region" description="Polar residues" evidence="2">
    <location>
        <begin position="55"/>
        <end position="82"/>
    </location>
</feature>
<proteinExistence type="predicted"/>
<feature type="region of interest" description="Disordered" evidence="2">
    <location>
        <begin position="328"/>
        <end position="358"/>
    </location>
</feature>
<dbReference type="GO" id="GO:0006355">
    <property type="term" value="P:regulation of DNA-templated transcription"/>
    <property type="evidence" value="ECO:0007669"/>
    <property type="project" value="InterPro"/>
</dbReference>
<protein>
    <recommendedName>
        <fullName evidence="5">Frequency clock protein</fullName>
    </recommendedName>
</protein>
<comment type="caution">
    <text evidence="3">The sequence shown here is derived from an EMBL/GenBank/DDBJ whole genome shotgun (WGS) entry which is preliminary data.</text>
</comment>
<feature type="region of interest" description="Disordered" evidence="2">
    <location>
        <begin position="1"/>
        <end position="82"/>
    </location>
</feature>
<sequence length="972" mass="106074">MSGNSAPGVMTPSASFHLSHPRRVPAQHSVSLWHGAQPQKSFRERSKSSDGGDVSSWTPSNDSLSSLLHLGQESSGGSSNAQEWFEKSNNAVKELDNTFNQEPPFFMQRDSSSTTPPELQNVTQHYMEIGSGAQSLAFRAGSGDLGAEGSSSKDYRGVIDDLTIENKRLKKRLKRYEKLHDSHMKDEKLFEVRIHGLPPDKKHELEETLRQFASGLGHKGQGSPSIRYEGLMPMLPQHKASSSQFSLPNDSAYASMSASGIAGSSGPSSYTRPRSHKPSAASRQQNIHSFLHHIPEGLLSLANPATMTERAKKKLVVNRLEQIFAGRGATDTGHQQSLQQQEVSQIAARADRSETGAAGIRARQEGLREAQIMSNDHEDAKQELPNELLAAMKSAAARTGEQDFAEKSPSQTTIEQRPTRPLDLDPQRAQVPADNIAYFRNLGFSPPQDSSRTPEEGHGWLYLNLLINMAQLHTICVTVEFVQKALGEYSDRFELSEDGRKVRWKGWRRGHGHRSSENGVTLGEARSDEFDEESPYKRLKISHGAGVVRGNMPASGKALGEASARFRVDSNRLAYTPLFSHWASGDDSEVSCSEEEVDASVLFPARATAESSGLTSSGLRATLTKLKKNRDDGPIIFYNNSRFCTDLSTERMPDGSRNAPTYTTLSSHPIGKPLSARSVFAEKRGPLHTATHLPEPMDIDDNRMPPSMEVYISESPISSSGTSPRKRSLPCDAEDFEVTGMGGVWPADHFRIDVRSRYTRIAEDAQAPKSTNSAQGPLPSRLAKVLQGEHKKNVSGPALHHEVIASQIHILPPAEFPPALYYMPSGETLDEDSSASEEAITISSGSAQAELRLPARQPLGLQPASSDYENQEGSGYGDDDDSVAETDSSVDFLALVRDLDPDSIRAKEREYDAHLAERLAENIPAGSSAATAGGGSGFASPGTAVGRAEYRRARREARVAADQRSIERAVLR</sequence>
<dbReference type="GO" id="GO:0005737">
    <property type="term" value="C:cytoplasm"/>
    <property type="evidence" value="ECO:0007669"/>
    <property type="project" value="InterPro"/>
</dbReference>
<dbReference type="GO" id="GO:0005634">
    <property type="term" value="C:nucleus"/>
    <property type="evidence" value="ECO:0007669"/>
    <property type="project" value="InterPro"/>
</dbReference>
<evidence type="ECO:0000256" key="2">
    <source>
        <dbReference type="SAM" id="MobiDB-lite"/>
    </source>
</evidence>
<feature type="compositionally biased region" description="Polar residues" evidence="2">
    <location>
        <begin position="658"/>
        <end position="667"/>
    </location>
</feature>
<feature type="region of interest" description="Disordered" evidence="2">
    <location>
        <begin position="649"/>
        <end position="668"/>
    </location>
</feature>
<dbReference type="InterPro" id="IPR018554">
    <property type="entry name" value="FRQ"/>
</dbReference>
<dbReference type="EMBL" id="JAVRRL010000017">
    <property type="protein sequence ID" value="KAK5114499.1"/>
    <property type="molecule type" value="Genomic_DNA"/>
</dbReference>
<evidence type="ECO:0008006" key="5">
    <source>
        <dbReference type="Google" id="ProtNLM"/>
    </source>
</evidence>
<feature type="compositionally biased region" description="Polar residues" evidence="2">
    <location>
        <begin position="863"/>
        <end position="873"/>
    </location>
</feature>
<feature type="compositionally biased region" description="Low complexity" evidence="2">
    <location>
        <begin position="256"/>
        <end position="269"/>
    </location>
</feature>
<dbReference type="AlphaFoldDB" id="A0AAN7YHN9"/>
<feature type="compositionally biased region" description="Low complexity" evidence="2">
    <location>
        <begin position="335"/>
        <end position="345"/>
    </location>
</feature>
<evidence type="ECO:0000313" key="4">
    <source>
        <dbReference type="Proteomes" id="UP001310890"/>
    </source>
</evidence>
<feature type="coiled-coil region" evidence="1">
    <location>
        <begin position="159"/>
        <end position="186"/>
    </location>
</feature>
<feature type="region of interest" description="Disordered" evidence="2">
    <location>
        <begin position="395"/>
        <end position="427"/>
    </location>
</feature>
<feature type="region of interest" description="Disordered" evidence="2">
    <location>
        <begin position="827"/>
        <end position="884"/>
    </location>
</feature>
<accession>A0AAN7YHN9</accession>
<evidence type="ECO:0000313" key="3">
    <source>
        <dbReference type="EMBL" id="KAK5114499.1"/>
    </source>
</evidence>
<dbReference type="Pfam" id="PF09421">
    <property type="entry name" value="FRQ"/>
    <property type="match status" value="1"/>
</dbReference>
<organism evidence="3 4">
    <name type="scientific">Meristemomyces frigidus</name>
    <dbReference type="NCBI Taxonomy" id="1508187"/>
    <lineage>
        <taxon>Eukaryota</taxon>
        <taxon>Fungi</taxon>
        <taxon>Dikarya</taxon>
        <taxon>Ascomycota</taxon>
        <taxon>Pezizomycotina</taxon>
        <taxon>Dothideomycetes</taxon>
        <taxon>Dothideomycetidae</taxon>
        <taxon>Mycosphaerellales</taxon>
        <taxon>Teratosphaeriaceae</taxon>
        <taxon>Meristemomyces</taxon>
    </lineage>
</organism>
<keyword evidence="1" id="KW-0175">Coiled coil</keyword>
<feature type="region of interest" description="Disordered" evidence="2">
    <location>
        <begin position="256"/>
        <end position="283"/>
    </location>
</feature>